<dbReference type="HAMAP" id="MF_01147">
    <property type="entry name" value="Lgt"/>
    <property type="match status" value="1"/>
</dbReference>
<evidence type="ECO:0000256" key="2">
    <source>
        <dbReference type="ARBA" id="ARBA00022679"/>
    </source>
</evidence>
<dbReference type="GO" id="GO:0042158">
    <property type="term" value="P:lipoprotein biosynthetic process"/>
    <property type="evidence" value="ECO:0007669"/>
    <property type="project" value="InterPro"/>
</dbReference>
<evidence type="ECO:0000256" key="5">
    <source>
        <dbReference type="ARBA" id="ARBA00023136"/>
    </source>
</evidence>
<keyword evidence="7" id="KW-0328">Glycosyltransferase</keyword>
<dbReference type="GO" id="GO:0008961">
    <property type="term" value="F:phosphatidylglycerol-prolipoprotein diacylglyceryl transferase activity"/>
    <property type="evidence" value="ECO:0007669"/>
    <property type="project" value="InterPro"/>
</dbReference>
<accession>A0A1W1CMM2</accession>
<keyword evidence="3 6" id="KW-0812">Transmembrane</keyword>
<dbReference type="AlphaFoldDB" id="A0A1W1CMM2"/>
<evidence type="ECO:0000256" key="1">
    <source>
        <dbReference type="ARBA" id="ARBA00022475"/>
    </source>
</evidence>
<protein>
    <submittedName>
        <fullName evidence="7">Prolipoprotein diacylglyceryl transferase</fullName>
        <ecNumber evidence="7">2.4.99.-</ecNumber>
    </submittedName>
</protein>
<dbReference type="EC" id="2.4.99.-" evidence="7"/>
<evidence type="ECO:0000313" key="7">
    <source>
        <dbReference type="EMBL" id="SFV67128.1"/>
    </source>
</evidence>
<dbReference type="GO" id="GO:0005886">
    <property type="term" value="C:plasma membrane"/>
    <property type="evidence" value="ECO:0007669"/>
    <property type="project" value="InterPro"/>
</dbReference>
<dbReference type="InterPro" id="IPR001640">
    <property type="entry name" value="Lgt"/>
</dbReference>
<dbReference type="PROSITE" id="PS01311">
    <property type="entry name" value="LGT"/>
    <property type="match status" value="1"/>
</dbReference>
<gene>
    <name evidence="7" type="ORF">MNB_SV-12-1507</name>
</gene>
<dbReference type="Pfam" id="PF01790">
    <property type="entry name" value="LGT"/>
    <property type="match status" value="1"/>
</dbReference>
<proteinExistence type="inferred from homology"/>
<dbReference type="PANTHER" id="PTHR30589">
    <property type="entry name" value="PROLIPOPROTEIN DIACYLGLYCERYL TRANSFERASE"/>
    <property type="match status" value="1"/>
</dbReference>
<feature type="transmembrane region" description="Helical" evidence="6">
    <location>
        <begin position="213"/>
        <end position="230"/>
    </location>
</feature>
<dbReference type="NCBIfam" id="TIGR00544">
    <property type="entry name" value="lgt"/>
    <property type="match status" value="1"/>
</dbReference>
<evidence type="ECO:0000256" key="4">
    <source>
        <dbReference type="ARBA" id="ARBA00022989"/>
    </source>
</evidence>
<keyword evidence="7" id="KW-0449">Lipoprotein</keyword>
<reference evidence="7" key="1">
    <citation type="submission" date="2016-10" db="EMBL/GenBank/DDBJ databases">
        <authorList>
            <person name="de Groot N.N."/>
        </authorList>
    </citation>
    <scope>NUCLEOTIDE SEQUENCE</scope>
</reference>
<feature type="transmembrane region" description="Helical" evidence="6">
    <location>
        <begin position="133"/>
        <end position="151"/>
    </location>
</feature>
<sequence>MEFWQHIYSNFDPVAVDILGFKVHWYGLMYISALISALYIAEWIIKKDNLNISNETLNTYFIYAEVGVILGARIGYFIFYDPNYIYYLSHPWEMFNPFESGEFVGIRGMSYHGAMIGFVLGSWLFVRKYKVSFLFLMDLVAISVPLAYTLGRIGNFLNKELIGRETDLPIGIYVDNVLRHPSQLYEAFLEGVVLFIIIYTYRKYKKFDGELMALYLFGYGVFRYMIEYVREPDVQLGFICCGWMTMGQLLCILMMCFGVVLYFVGRRVHFNAHS</sequence>
<dbReference type="PANTHER" id="PTHR30589:SF0">
    <property type="entry name" value="PHOSPHATIDYLGLYCEROL--PROLIPOPROTEIN DIACYLGLYCERYL TRANSFERASE"/>
    <property type="match status" value="1"/>
</dbReference>
<evidence type="ECO:0000256" key="3">
    <source>
        <dbReference type="ARBA" id="ARBA00022692"/>
    </source>
</evidence>
<feature type="transmembrane region" description="Helical" evidence="6">
    <location>
        <begin position="23"/>
        <end position="45"/>
    </location>
</feature>
<keyword evidence="1" id="KW-1003">Cell membrane</keyword>
<organism evidence="7">
    <name type="scientific">hydrothermal vent metagenome</name>
    <dbReference type="NCBI Taxonomy" id="652676"/>
    <lineage>
        <taxon>unclassified sequences</taxon>
        <taxon>metagenomes</taxon>
        <taxon>ecological metagenomes</taxon>
    </lineage>
</organism>
<feature type="transmembrane region" description="Helical" evidence="6">
    <location>
        <begin position="57"/>
        <end position="79"/>
    </location>
</feature>
<keyword evidence="4 6" id="KW-1133">Transmembrane helix</keyword>
<dbReference type="EMBL" id="FPHE01000160">
    <property type="protein sequence ID" value="SFV67128.1"/>
    <property type="molecule type" value="Genomic_DNA"/>
</dbReference>
<evidence type="ECO:0000256" key="6">
    <source>
        <dbReference type="SAM" id="Phobius"/>
    </source>
</evidence>
<feature type="transmembrane region" description="Helical" evidence="6">
    <location>
        <begin position="109"/>
        <end position="126"/>
    </location>
</feature>
<name>A0A1W1CMM2_9ZZZZ</name>
<keyword evidence="5 6" id="KW-0472">Membrane</keyword>
<feature type="transmembrane region" description="Helical" evidence="6">
    <location>
        <begin position="236"/>
        <end position="264"/>
    </location>
</feature>
<feature type="transmembrane region" description="Helical" evidence="6">
    <location>
        <begin position="184"/>
        <end position="201"/>
    </location>
</feature>
<keyword evidence="2 7" id="KW-0808">Transferase</keyword>